<dbReference type="Pfam" id="PF22767">
    <property type="entry name" value="ThcOx"/>
    <property type="match status" value="1"/>
</dbReference>
<dbReference type="InterPro" id="IPR020051">
    <property type="entry name" value="SagB-type_dehydrogenase"/>
</dbReference>
<dbReference type="PANTHER" id="PTHR43745:SF2">
    <property type="entry name" value="NITROREDUCTASE MJ1384-RELATED"/>
    <property type="match status" value="1"/>
</dbReference>
<name>A0A1I2HTA9_9ACTN</name>
<dbReference type="CDD" id="cd02142">
    <property type="entry name" value="McbC_SagB-like_oxidoreductase"/>
    <property type="match status" value="1"/>
</dbReference>
<dbReference type="SUPFAM" id="SSF55469">
    <property type="entry name" value="FMN-dependent nitroreductase-like"/>
    <property type="match status" value="1"/>
</dbReference>
<gene>
    <name evidence="4" type="ORF">SAMN02787118_105323</name>
</gene>
<dbReference type="OrthoDB" id="3723182at2"/>
<dbReference type="NCBIfam" id="TIGR03605">
    <property type="entry name" value="antibiot_sagB"/>
    <property type="match status" value="1"/>
</dbReference>
<dbReference type="Pfam" id="PF00881">
    <property type="entry name" value="Nitroreductase"/>
    <property type="match status" value="1"/>
</dbReference>
<dbReference type="InterPro" id="IPR000415">
    <property type="entry name" value="Nitroreductase-like"/>
</dbReference>
<dbReference type="AlphaFoldDB" id="A0A1I2HTA9"/>
<evidence type="ECO:0000259" key="2">
    <source>
        <dbReference type="Pfam" id="PF00881"/>
    </source>
</evidence>
<protein>
    <submittedName>
        <fullName evidence="4">SagB-type dehydrogenase domain-containing protein</fullName>
    </submittedName>
</protein>
<proteinExistence type="predicted"/>
<dbReference type="InterPro" id="IPR054488">
    <property type="entry name" value="ThcOx_dom2"/>
</dbReference>
<dbReference type="InterPro" id="IPR029479">
    <property type="entry name" value="Nitroreductase"/>
</dbReference>
<evidence type="ECO:0000256" key="1">
    <source>
        <dbReference type="SAM" id="MobiDB-lite"/>
    </source>
</evidence>
<dbReference type="EMBL" id="FONR01000005">
    <property type="protein sequence ID" value="SFF31966.1"/>
    <property type="molecule type" value="Genomic_DNA"/>
</dbReference>
<evidence type="ECO:0000259" key="3">
    <source>
        <dbReference type="Pfam" id="PF22767"/>
    </source>
</evidence>
<feature type="domain" description="Nitroreductase" evidence="2">
    <location>
        <begin position="299"/>
        <end position="478"/>
    </location>
</feature>
<reference evidence="4 5" key="1">
    <citation type="submission" date="2016-10" db="EMBL/GenBank/DDBJ databases">
        <authorList>
            <person name="de Groot N.N."/>
        </authorList>
    </citation>
    <scope>NUCLEOTIDE SEQUENCE [LARGE SCALE GENOMIC DNA]</scope>
    <source>
        <strain evidence="4 5">OK461</strain>
    </source>
</reference>
<evidence type="ECO:0000313" key="4">
    <source>
        <dbReference type="EMBL" id="SFF31966.1"/>
    </source>
</evidence>
<feature type="region of interest" description="Disordered" evidence="1">
    <location>
        <begin position="1"/>
        <end position="25"/>
    </location>
</feature>
<organism evidence="4 5">
    <name type="scientific">Streptomyces mirabilis</name>
    <dbReference type="NCBI Taxonomy" id="68239"/>
    <lineage>
        <taxon>Bacteria</taxon>
        <taxon>Bacillati</taxon>
        <taxon>Actinomycetota</taxon>
        <taxon>Actinomycetes</taxon>
        <taxon>Kitasatosporales</taxon>
        <taxon>Streptomycetaceae</taxon>
        <taxon>Streptomyces</taxon>
    </lineage>
</organism>
<dbReference type="Proteomes" id="UP000181942">
    <property type="component" value="Unassembled WGS sequence"/>
</dbReference>
<evidence type="ECO:0000313" key="5">
    <source>
        <dbReference type="Proteomes" id="UP000181942"/>
    </source>
</evidence>
<feature type="domain" description="Cyanobactin oxidase ThcOx second" evidence="3">
    <location>
        <begin position="139"/>
        <end position="249"/>
    </location>
</feature>
<accession>A0A1I2HTA9</accession>
<dbReference type="PANTHER" id="PTHR43745">
    <property type="entry name" value="NITROREDUCTASE MJ1384-RELATED"/>
    <property type="match status" value="1"/>
</dbReference>
<sequence>MDSNPDAAPSATVTVETSRPAPDAPVHLTFRSGTVVEEADGAIRVEHPTNTFVLRQVPEHVRRTLLRMATGSVTPDADTQAGQAGAIALPPSLALVISRLERLVEYRVPDASGMDALAVETMVCESRHQPLPPSRDVPLRLSRFAYLRREANGLVLESPNSARRVRLLNSRAAGLIAALGTATTVTELTGGLGLSEAEAIRLTSHLIGAALVEHGADADGAFPEDSDTARQWSFHDMLFHSRSRMGRHDYPIGGVFPFMDEIHPTPAIRPAFRGPSIALPRPDLTTVLAADPPLTVALEARRSIRKAARDPITLRQLGEFLYRTARIRSFIDQDAEQPTPYAATSRPYPSGGATYDLEFYLTLRRCLGAEPGIYHYDPLAHQLVLVNADPADRTRLLERAVRATSGGTPPDALITLTSRFQRLSWKYAGMAYATTLKHVGVAYQTMYLIATAMKLAPCALGNGDSSEAEKILGLDHLQESSVGEFTLSAASSPSAVPARRTSWRPANDHEWHTIATERLHSQPSTHGG</sequence>
<dbReference type="RefSeq" id="WP_079174051.1">
    <property type="nucleotide sequence ID" value="NZ_FONR01000005.1"/>
</dbReference>
<dbReference type="InterPro" id="IPR052544">
    <property type="entry name" value="Bacteriocin_Proc_Enz"/>
</dbReference>
<dbReference type="Gene3D" id="3.40.109.10">
    <property type="entry name" value="NADH Oxidase"/>
    <property type="match status" value="1"/>
</dbReference>
<dbReference type="GO" id="GO:0016491">
    <property type="term" value="F:oxidoreductase activity"/>
    <property type="evidence" value="ECO:0007669"/>
    <property type="project" value="InterPro"/>
</dbReference>